<protein>
    <submittedName>
        <fullName evidence="2">Uncharacterized protein</fullName>
    </submittedName>
</protein>
<keyword evidence="3" id="KW-1185">Reference proteome</keyword>
<dbReference type="Proteomes" id="UP001149090">
    <property type="component" value="Unassembled WGS sequence"/>
</dbReference>
<reference evidence="2" key="1">
    <citation type="submission" date="2022-10" db="EMBL/GenBank/DDBJ databases">
        <title>Novel sulphate-reducing endosymbionts in the free-living metamonad Anaeramoeba.</title>
        <authorList>
            <person name="Jerlstrom-Hultqvist J."/>
            <person name="Cepicka I."/>
            <person name="Gallot-Lavallee L."/>
            <person name="Salas-Leiva D."/>
            <person name="Curtis B.A."/>
            <person name="Zahonova K."/>
            <person name="Pipaliya S."/>
            <person name="Dacks J."/>
            <person name="Roger A.J."/>
        </authorList>
    </citation>
    <scope>NUCLEOTIDE SEQUENCE</scope>
    <source>
        <strain evidence="2">BMAN</strain>
    </source>
</reference>
<feature type="compositionally biased region" description="Basic and acidic residues" evidence="1">
    <location>
        <begin position="132"/>
        <end position="145"/>
    </location>
</feature>
<feature type="compositionally biased region" description="Low complexity" evidence="1">
    <location>
        <begin position="107"/>
        <end position="121"/>
    </location>
</feature>
<name>A0A9Q0RCX8_ANAIG</name>
<dbReference type="AlphaFoldDB" id="A0A9Q0RCX8"/>
<evidence type="ECO:0000313" key="3">
    <source>
        <dbReference type="Proteomes" id="UP001149090"/>
    </source>
</evidence>
<organism evidence="2 3">
    <name type="scientific">Anaeramoeba ignava</name>
    <name type="common">Anaerobic marine amoeba</name>
    <dbReference type="NCBI Taxonomy" id="1746090"/>
    <lineage>
        <taxon>Eukaryota</taxon>
        <taxon>Metamonada</taxon>
        <taxon>Anaeramoebidae</taxon>
        <taxon>Anaeramoeba</taxon>
    </lineage>
</organism>
<evidence type="ECO:0000313" key="2">
    <source>
        <dbReference type="EMBL" id="KAJ5075028.1"/>
    </source>
</evidence>
<feature type="compositionally biased region" description="Polar residues" evidence="1">
    <location>
        <begin position="93"/>
        <end position="106"/>
    </location>
</feature>
<feature type="compositionally biased region" description="Basic residues" evidence="1">
    <location>
        <begin position="77"/>
        <end position="89"/>
    </location>
</feature>
<feature type="compositionally biased region" description="Acidic residues" evidence="1">
    <location>
        <begin position="122"/>
        <end position="131"/>
    </location>
</feature>
<sequence>MSSQDRYVENFLDEYGAELQNQNVEQIRSFSFPPNQRESQKEEMNINDTQNTNSTIQFNQKKMKSLSVSKKGNLIKNSKHFSNKIKTKKINGPPNQIMTESFNEKINSYSDSDSDSNSNSDSELDSESDLESELKSELEQIEKESSQQQNLIEQTDSMDIDQTESKSQISSDELQQFLSQKPAPKIGFRLDKIAAYNPSIIQGWSPNSYHLYIKKRIVPEYVELRDDVIELLVSLTGKQTRTQSAKLSHKNKQVKTDDWRNTRRGLTAFFTNTLGLTNQTNRQQGRMIFRRQI</sequence>
<feature type="compositionally biased region" description="Polar residues" evidence="1">
    <location>
        <begin position="46"/>
        <end position="70"/>
    </location>
</feature>
<gene>
    <name evidence="2" type="ORF">M0811_07732</name>
</gene>
<proteinExistence type="predicted"/>
<feature type="region of interest" description="Disordered" evidence="1">
    <location>
        <begin position="32"/>
        <end position="154"/>
    </location>
</feature>
<accession>A0A9Q0RCX8</accession>
<dbReference type="EMBL" id="JAPDFW010000067">
    <property type="protein sequence ID" value="KAJ5075028.1"/>
    <property type="molecule type" value="Genomic_DNA"/>
</dbReference>
<comment type="caution">
    <text evidence="2">The sequence shown here is derived from an EMBL/GenBank/DDBJ whole genome shotgun (WGS) entry which is preliminary data.</text>
</comment>
<evidence type="ECO:0000256" key="1">
    <source>
        <dbReference type="SAM" id="MobiDB-lite"/>
    </source>
</evidence>